<keyword evidence="2" id="KW-1185">Reference proteome</keyword>
<sequence>MARKTLQTTPSPQAFPKDQCWGSFCSQCTTAPWDMSFEHMGSPITAMPMILSFQPDDSTVSARISACLADPSTWMKDHHLQLNLSKTELLVIPAKESICHNINLKMDSATVAPNKVAKNLGVMIDDHLILQPYCISRPVLPIHALQHTENQTLPNPTCSATSGSGISRLDYCNALLAGLPACAIKPLQIVQNSAALQFGIHSTQKGPCYSSIYPAALATCGCPDQAQGPDPCIQNHLRMSPSLSEGNTKAVCSWQRAALLQHKPASRAPCSL</sequence>
<dbReference type="Proteomes" id="UP001591681">
    <property type="component" value="Unassembled WGS sequence"/>
</dbReference>
<gene>
    <name evidence="1" type="ORF">ACEWY4_023610</name>
</gene>
<accession>A0ABD1J3J3</accession>
<reference evidence="1 2" key="1">
    <citation type="submission" date="2024-09" db="EMBL/GenBank/DDBJ databases">
        <title>A chromosome-level genome assembly of Gray's grenadier anchovy, Coilia grayii.</title>
        <authorList>
            <person name="Fu Z."/>
        </authorList>
    </citation>
    <scope>NUCLEOTIDE SEQUENCE [LARGE SCALE GENOMIC DNA]</scope>
    <source>
        <strain evidence="1">G4</strain>
        <tissue evidence="1">Muscle</tissue>
    </source>
</reference>
<dbReference type="EMBL" id="JBHFQA010000020">
    <property type="protein sequence ID" value="KAL2081757.1"/>
    <property type="molecule type" value="Genomic_DNA"/>
</dbReference>
<proteinExistence type="predicted"/>
<evidence type="ECO:0000313" key="1">
    <source>
        <dbReference type="EMBL" id="KAL2081757.1"/>
    </source>
</evidence>
<evidence type="ECO:0000313" key="2">
    <source>
        <dbReference type="Proteomes" id="UP001591681"/>
    </source>
</evidence>
<organism evidence="1 2">
    <name type="scientific">Coilia grayii</name>
    <name type="common">Gray's grenadier anchovy</name>
    <dbReference type="NCBI Taxonomy" id="363190"/>
    <lineage>
        <taxon>Eukaryota</taxon>
        <taxon>Metazoa</taxon>
        <taxon>Chordata</taxon>
        <taxon>Craniata</taxon>
        <taxon>Vertebrata</taxon>
        <taxon>Euteleostomi</taxon>
        <taxon>Actinopterygii</taxon>
        <taxon>Neopterygii</taxon>
        <taxon>Teleostei</taxon>
        <taxon>Clupei</taxon>
        <taxon>Clupeiformes</taxon>
        <taxon>Clupeoidei</taxon>
        <taxon>Engraulidae</taxon>
        <taxon>Coilinae</taxon>
        <taxon>Coilia</taxon>
    </lineage>
</organism>
<comment type="caution">
    <text evidence="1">The sequence shown here is derived from an EMBL/GenBank/DDBJ whole genome shotgun (WGS) entry which is preliminary data.</text>
</comment>
<protein>
    <submittedName>
        <fullName evidence="1">Uncharacterized protein</fullName>
    </submittedName>
</protein>
<name>A0ABD1J3J3_9TELE</name>
<dbReference type="AlphaFoldDB" id="A0ABD1J3J3"/>